<evidence type="ECO:0000259" key="1">
    <source>
        <dbReference type="Pfam" id="PF19864"/>
    </source>
</evidence>
<name>A0ABV1SWW3_9ACTN</name>
<dbReference type="EMBL" id="JBEOZY010000014">
    <property type="protein sequence ID" value="MER6166223.1"/>
    <property type="molecule type" value="Genomic_DNA"/>
</dbReference>
<reference evidence="2 3" key="1">
    <citation type="submission" date="2024-06" db="EMBL/GenBank/DDBJ databases">
        <title>The Natural Products Discovery Center: Release of the First 8490 Sequenced Strains for Exploring Actinobacteria Biosynthetic Diversity.</title>
        <authorList>
            <person name="Kalkreuter E."/>
            <person name="Kautsar S.A."/>
            <person name="Yang D."/>
            <person name="Bader C.D."/>
            <person name="Teijaro C.N."/>
            <person name="Fluegel L."/>
            <person name="Davis C.M."/>
            <person name="Simpson J.R."/>
            <person name="Lauterbach L."/>
            <person name="Steele A.D."/>
            <person name="Gui C."/>
            <person name="Meng S."/>
            <person name="Li G."/>
            <person name="Viehrig K."/>
            <person name="Ye F."/>
            <person name="Su P."/>
            <person name="Kiefer A.F."/>
            <person name="Nichols A."/>
            <person name="Cepeda A.J."/>
            <person name="Yan W."/>
            <person name="Fan B."/>
            <person name="Jiang Y."/>
            <person name="Adhikari A."/>
            <person name="Zheng C.-J."/>
            <person name="Schuster L."/>
            <person name="Cowan T.M."/>
            <person name="Smanski M.J."/>
            <person name="Chevrette M.G."/>
            <person name="De Carvalho L.P.S."/>
            <person name="Shen B."/>
        </authorList>
    </citation>
    <scope>NUCLEOTIDE SEQUENCE [LARGE SCALE GENOMIC DNA]</scope>
    <source>
        <strain evidence="2 3">NPDC001615</strain>
    </source>
</reference>
<dbReference type="Pfam" id="PF19864">
    <property type="entry name" value="Radical_SAM_N2"/>
    <property type="match status" value="1"/>
</dbReference>
<protein>
    <submittedName>
        <fullName evidence="2">B12-binding domain-containing radical SAM protein</fullName>
    </submittedName>
</protein>
<comment type="caution">
    <text evidence="2">The sequence shown here is derived from an EMBL/GenBank/DDBJ whole genome shotgun (WGS) entry which is preliminary data.</text>
</comment>
<sequence>MPAEATQAAESVFPQLEALLPHVQKPIQYVGGELNSTVKDWESCDVRWALMYPDAYEVGLPNQGVMILYEVLNEQQGVLAERTYSVWPDLEELMREHSVPQFTVDSHRPVGAFDVFGLSFSTELGYTNMLTALDLAGIPLEARDGGIDDPIVLAGGHAAFNPEPIADFIDCAVIGD</sequence>
<gene>
    <name evidence="2" type="ORF">ABT188_16880</name>
</gene>
<evidence type="ECO:0000313" key="3">
    <source>
        <dbReference type="Proteomes" id="UP001496720"/>
    </source>
</evidence>
<keyword evidence="3" id="KW-1185">Reference proteome</keyword>
<dbReference type="PANTHER" id="PTHR42731:SF1">
    <property type="entry name" value="RADICAL SAM DOMAIN PROTEIN"/>
    <property type="match status" value="1"/>
</dbReference>
<dbReference type="Proteomes" id="UP001496720">
    <property type="component" value="Unassembled WGS sequence"/>
</dbReference>
<organism evidence="2 3">
    <name type="scientific">Streptomyces violaceorubidus</name>
    <dbReference type="NCBI Taxonomy" id="284042"/>
    <lineage>
        <taxon>Bacteria</taxon>
        <taxon>Bacillati</taxon>
        <taxon>Actinomycetota</taxon>
        <taxon>Actinomycetes</taxon>
        <taxon>Kitasatosporales</taxon>
        <taxon>Streptomycetaceae</taxon>
        <taxon>Streptomyces</taxon>
    </lineage>
</organism>
<dbReference type="PANTHER" id="PTHR42731">
    <property type="entry name" value="SLL1084 PROTEIN"/>
    <property type="match status" value="1"/>
</dbReference>
<accession>A0ABV1SWW3</accession>
<feature type="non-terminal residue" evidence="2">
    <location>
        <position position="176"/>
    </location>
</feature>
<dbReference type="InterPro" id="IPR045784">
    <property type="entry name" value="Radical_SAM_N2"/>
</dbReference>
<proteinExistence type="predicted"/>
<feature type="domain" description="Radical SAM" evidence="1">
    <location>
        <begin position="64"/>
        <end position="176"/>
    </location>
</feature>
<evidence type="ECO:0000313" key="2">
    <source>
        <dbReference type="EMBL" id="MER6166223.1"/>
    </source>
</evidence>